<sequence length="274" mass="27725">MKRSTLSRTGTAVVASVFSLALATGCSDSGSGDGDKAGGSGKPTAAAKALTDTELTERILATGDVDGYKVEPANEAGAFAKSKDDVTVVAEKCAPLAYVLTGFAPGDEAAYVNRMVSKEVGASPSASSDKGLEDMTDAELEEAMKDLTDVLGQTMTIVSLSSYEGDGAQKTMASVSDAIKGCGSGFKATANGEPQKFTKVAEEKASGTGDESLAFAVTGDAEGQEVVVHAEVVRHGSTIATYYAFSLAAFSGEGGAGDYDVPAEIIKGQAAKLA</sequence>
<keyword evidence="4" id="KW-1185">Reference proteome</keyword>
<proteinExistence type="predicted"/>
<evidence type="ECO:0000313" key="3">
    <source>
        <dbReference type="EMBL" id="AVH57003.1"/>
    </source>
</evidence>
<feature type="region of interest" description="Disordered" evidence="1">
    <location>
        <begin position="28"/>
        <end position="49"/>
    </location>
</feature>
<evidence type="ECO:0000313" key="4">
    <source>
        <dbReference type="Proteomes" id="UP000238413"/>
    </source>
</evidence>
<evidence type="ECO:0000256" key="2">
    <source>
        <dbReference type="SAM" id="SignalP"/>
    </source>
</evidence>
<protein>
    <recommendedName>
        <fullName evidence="5">Lipoprotein</fullName>
    </recommendedName>
</protein>
<evidence type="ECO:0000256" key="1">
    <source>
        <dbReference type="SAM" id="MobiDB-lite"/>
    </source>
</evidence>
<organism evidence="3 4">
    <name type="scientific">Streptomyces dengpaensis</name>
    <dbReference type="NCBI Taxonomy" id="2049881"/>
    <lineage>
        <taxon>Bacteria</taxon>
        <taxon>Bacillati</taxon>
        <taxon>Actinomycetota</taxon>
        <taxon>Actinomycetes</taxon>
        <taxon>Kitasatosporales</taxon>
        <taxon>Streptomycetaceae</taxon>
        <taxon>Streptomyces</taxon>
    </lineage>
</organism>
<evidence type="ECO:0008006" key="5">
    <source>
        <dbReference type="Google" id="ProtNLM"/>
    </source>
</evidence>
<gene>
    <name evidence="3" type="ORF">C4B68_15835</name>
</gene>
<feature type="chain" id="PRO_5046058542" description="Lipoprotein" evidence="2">
    <location>
        <begin position="24"/>
        <end position="274"/>
    </location>
</feature>
<accession>A0ABN5I0R6</accession>
<dbReference type="RefSeq" id="WP_099500677.1">
    <property type="nucleotide sequence ID" value="NZ_CP026652.1"/>
</dbReference>
<dbReference type="EMBL" id="CP026652">
    <property type="protein sequence ID" value="AVH57003.1"/>
    <property type="molecule type" value="Genomic_DNA"/>
</dbReference>
<dbReference type="Proteomes" id="UP000238413">
    <property type="component" value="Chromosome"/>
</dbReference>
<name>A0ABN5I0R6_9ACTN</name>
<feature type="signal peptide" evidence="2">
    <location>
        <begin position="1"/>
        <end position="23"/>
    </location>
</feature>
<dbReference type="PROSITE" id="PS51257">
    <property type="entry name" value="PROKAR_LIPOPROTEIN"/>
    <property type="match status" value="1"/>
</dbReference>
<keyword evidence="2" id="KW-0732">Signal</keyword>
<reference evidence="3 4" key="1">
    <citation type="submission" date="2018-02" db="EMBL/GenBank/DDBJ databases">
        <title>Complete genome sequence of Streptomyces dengpaensis, the producer of angucyclines.</title>
        <authorList>
            <person name="Yumei L."/>
        </authorList>
    </citation>
    <scope>NUCLEOTIDE SEQUENCE [LARGE SCALE GENOMIC DNA]</scope>
    <source>
        <strain evidence="3 4">XZHG99</strain>
    </source>
</reference>